<name>A0ABS2NUB2_9BACI</name>
<keyword evidence="1" id="KW-0812">Transmembrane</keyword>
<gene>
    <name evidence="3" type="ORF">JOC95_000073</name>
</gene>
<dbReference type="EMBL" id="JAFBED010000001">
    <property type="protein sequence ID" value="MBM7618231.1"/>
    <property type="molecule type" value="Genomic_DNA"/>
</dbReference>
<accession>A0ABS2NUB2</accession>
<keyword evidence="4" id="KW-1185">Reference proteome</keyword>
<keyword evidence="2" id="KW-0732">Signal</keyword>
<feature type="transmembrane region" description="Helical" evidence="1">
    <location>
        <begin position="341"/>
        <end position="358"/>
    </location>
</feature>
<evidence type="ECO:0000256" key="2">
    <source>
        <dbReference type="SAM" id="SignalP"/>
    </source>
</evidence>
<evidence type="ECO:0000313" key="4">
    <source>
        <dbReference type="Proteomes" id="UP000737402"/>
    </source>
</evidence>
<keyword evidence="1" id="KW-1133">Transmembrane helix</keyword>
<dbReference type="InterPro" id="IPR032809">
    <property type="entry name" value="Put_HupE_UreJ"/>
</dbReference>
<feature type="transmembrane region" description="Helical" evidence="1">
    <location>
        <begin position="246"/>
        <end position="263"/>
    </location>
</feature>
<feature type="transmembrane region" description="Helical" evidence="1">
    <location>
        <begin position="305"/>
        <end position="329"/>
    </location>
</feature>
<feature type="transmembrane region" description="Helical" evidence="1">
    <location>
        <begin position="186"/>
        <end position="211"/>
    </location>
</feature>
<dbReference type="Pfam" id="PF13795">
    <property type="entry name" value="HupE_UreJ_2"/>
    <property type="match status" value="1"/>
</dbReference>
<feature type="signal peptide" evidence="2">
    <location>
        <begin position="1"/>
        <end position="26"/>
    </location>
</feature>
<dbReference type="RefSeq" id="WP_204412403.1">
    <property type="nucleotide sequence ID" value="NZ_JAFBED010000001.1"/>
</dbReference>
<keyword evidence="1" id="KW-0472">Membrane</keyword>
<comment type="caution">
    <text evidence="3">The sequence shown here is derived from an EMBL/GenBank/DDBJ whole genome shotgun (WGS) entry which is preliminary data.</text>
</comment>
<protein>
    <submittedName>
        <fullName evidence="3">Hydrogenase/urease accessory protein HupE</fullName>
    </submittedName>
</protein>
<evidence type="ECO:0000256" key="1">
    <source>
        <dbReference type="SAM" id="Phobius"/>
    </source>
</evidence>
<feature type="transmembrane region" description="Helical" evidence="1">
    <location>
        <begin position="275"/>
        <end position="293"/>
    </location>
</feature>
<proteinExistence type="predicted"/>
<organism evidence="3 4">
    <name type="scientific">Sutcliffiella tianshenii</name>
    <dbReference type="NCBI Taxonomy" id="1463404"/>
    <lineage>
        <taxon>Bacteria</taxon>
        <taxon>Bacillati</taxon>
        <taxon>Bacillota</taxon>
        <taxon>Bacilli</taxon>
        <taxon>Bacillales</taxon>
        <taxon>Bacillaceae</taxon>
        <taxon>Sutcliffiella</taxon>
    </lineage>
</organism>
<feature type="transmembrane region" description="Helical" evidence="1">
    <location>
        <begin position="223"/>
        <end position="240"/>
    </location>
</feature>
<feature type="chain" id="PRO_5047052877" evidence="2">
    <location>
        <begin position="27"/>
        <end position="364"/>
    </location>
</feature>
<evidence type="ECO:0000313" key="3">
    <source>
        <dbReference type="EMBL" id="MBM7618231.1"/>
    </source>
</evidence>
<dbReference type="Proteomes" id="UP000737402">
    <property type="component" value="Unassembled WGS sequence"/>
</dbReference>
<reference evidence="3 4" key="1">
    <citation type="submission" date="2021-01" db="EMBL/GenBank/DDBJ databases">
        <title>Genomic Encyclopedia of Type Strains, Phase IV (KMG-IV): sequencing the most valuable type-strain genomes for metagenomic binning, comparative biology and taxonomic classification.</title>
        <authorList>
            <person name="Goeker M."/>
        </authorList>
    </citation>
    <scope>NUCLEOTIDE SEQUENCE [LARGE SCALE GENOMIC DNA]</scope>
    <source>
        <strain evidence="3 4">DSM 25879</strain>
    </source>
</reference>
<sequence length="364" mass="40803">MRKLINIILVGLIVFLPFLQPTASHAHALSASFGKIVLEESQITYTFSIDDLSVIENIQLDQNNNATLSQEEVDNGKSSIEEWIGQNLTMQVDGVALRPNTGEMISEQRNDKNVVTTTLTYPLADESKSITLVDNFYKNTNDNTTYTQLLTIEQDGDFSEKIIKGDERTWEADLTVEGAATAGTSWWEFFVFGMEHILTGYDHLLFLFALLLARQTFKDHIKVVTAFTIAHSITITLGYLEIIKLPGLLVESVIALSIVYVAVENIFRKEVKKRYILTFMFGLVHGLGFAGLLSEMTIPKNHLAVSLLSFNLGIEVIQVALVALVLPFLTKLQKLKQYPSTLKYGSAIIIFIGGYWVIERVFQL</sequence>